<dbReference type="EMBL" id="MDZC01000083">
    <property type="protein sequence ID" value="OGX83506.1"/>
    <property type="molecule type" value="Genomic_DNA"/>
</dbReference>
<name>A0A1G1SY17_9BACT</name>
<evidence type="ECO:0000313" key="2">
    <source>
        <dbReference type="Proteomes" id="UP000177791"/>
    </source>
</evidence>
<dbReference type="AlphaFoldDB" id="A0A1G1SY17"/>
<protein>
    <submittedName>
        <fullName evidence="1">Uncharacterized protein</fullName>
    </submittedName>
</protein>
<proteinExistence type="predicted"/>
<gene>
    <name evidence="1" type="ORF">BEN48_16985</name>
</gene>
<evidence type="ECO:0000313" key="1">
    <source>
        <dbReference type="EMBL" id="OGX83506.1"/>
    </source>
</evidence>
<dbReference type="STRING" id="1908236.BEN48_16985"/>
<organism evidence="1 2">
    <name type="scientific">Hymenobacter glacialis</name>
    <dbReference type="NCBI Taxonomy" id="1908236"/>
    <lineage>
        <taxon>Bacteria</taxon>
        <taxon>Pseudomonadati</taxon>
        <taxon>Bacteroidota</taxon>
        <taxon>Cytophagia</taxon>
        <taxon>Cytophagales</taxon>
        <taxon>Hymenobacteraceae</taxon>
        <taxon>Hymenobacter</taxon>
    </lineage>
</organism>
<sequence length="107" mass="12450">MYAHGIHDVRQIAGIETTGCTQNLVYYRVFGPPDRDQRTDEQPHYKLINFAYLLPVACYQIQPEAGDAATVVPYFMKYRPYQFEGHNPAERELLQTQAIDFRIIRAQ</sequence>
<comment type="caution">
    <text evidence="1">The sequence shown here is derived from an EMBL/GenBank/DDBJ whole genome shotgun (WGS) entry which is preliminary data.</text>
</comment>
<accession>A0A1G1SY17</accession>
<dbReference type="Proteomes" id="UP000177791">
    <property type="component" value="Unassembled WGS sequence"/>
</dbReference>
<reference evidence="1 2" key="1">
    <citation type="submission" date="2016-08" db="EMBL/GenBank/DDBJ databases">
        <title>Hymenobacter coccineus sp. nov., Hymenobacter lapidarius sp. nov. and Hymenobacter glacialis sp. nov., isolated from Antarctic soil.</title>
        <authorList>
            <person name="Sedlacek I."/>
            <person name="Kralova S."/>
            <person name="Kyrova K."/>
            <person name="Maslanova I."/>
            <person name="Stankova E."/>
            <person name="Vrbovska V."/>
            <person name="Nemec M."/>
            <person name="Bartak M."/>
            <person name="Svec P."/>
            <person name="Busse H.-J."/>
            <person name="Pantucek R."/>
        </authorList>
    </citation>
    <scope>NUCLEOTIDE SEQUENCE [LARGE SCALE GENOMIC DNA]</scope>
    <source>
        <strain evidence="1 2">CCM 8648</strain>
    </source>
</reference>
<keyword evidence="2" id="KW-1185">Reference proteome</keyword>